<evidence type="ECO:0000313" key="2">
    <source>
        <dbReference type="Proteomes" id="UP001305702"/>
    </source>
</evidence>
<dbReference type="KEGG" id="paun:MJA45_00895"/>
<dbReference type="EMBL" id="CP130318">
    <property type="protein sequence ID" value="WNQ11664.1"/>
    <property type="molecule type" value="Genomic_DNA"/>
</dbReference>
<sequence>MRQGDLVVRKSYGGDVVFKIQGADGERVLLKGVEFRLLADSPASDLSPFRPSEHDRRSAELRYRINRSVRQLDMFRRGHSETRQRAGGRLPMAEHYFEVPGTVLHLDGDPNYLRKCLLLYKELRIPAAGYYVSEPNMALALQRLLPQVKPDIVVLTGHDGLLKQKREIDIHSLASYKNSHHFVNAVHTAREYERSREGLVVVAGACQSHFEALLYAGANFASSPGRVLIHALDPLYVASKVAFTPFKDTVQLSDVLPNTLAGLEGVGGVETRGCFRLGLPNAKWVSQNKEAGSRIGLNLNKM</sequence>
<evidence type="ECO:0000313" key="1">
    <source>
        <dbReference type="EMBL" id="WNQ11664.1"/>
    </source>
</evidence>
<organism evidence="1 2">
    <name type="scientific">Paenibacillus aurantius</name>
    <dbReference type="NCBI Taxonomy" id="2918900"/>
    <lineage>
        <taxon>Bacteria</taxon>
        <taxon>Bacillati</taxon>
        <taxon>Bacillota</taxon>
        <taxon>Bacilli</taxon>
        <taxon>Bacillales</taxon>
        <taxon>Paenibacillaceae</taxon>
        <taxon>Paenibacillus</taxon>
    </lineage>
</organism>
<accession>A0AA96LCX3</accession>
<dbReference type="Pfam" id="PF05582">
    <property type="entry name" value="Peptidase_U57"/>
    <property type="match status" value="1"/>
</dbReference>
<protein>
    <submittedName>
        <fullName evidence="1">Sporulation peptidase YabG</fullName>
    </submittedName>
</protein>
<gene>
    <name evidence="1" type="primary">yabG</name>
    <name evidence="1" type="ORF">MJA45_00895</name>
</gene>
<dbReference type="PIRSF" id="PIRSF011575">
    <property type="entry name" value="YabG"/>
    <property type="match status" value="1"/>
</dbReference>
<dbReference type="AlphaFoldDB" id="A0AA96LCX3"/>
<keyword evidence="2" id="KW-1185">Reference proteome</keyword>
<dbReference type="NCBIfam" id="TIGR02855">
    <property type="entry name" value="spore_yabG"/>
    <property type="match status" value="1"/>
</dbReference>
<dbReference type="InterPro" id="IPR008764">
    <property type="entry name" value="Peptidase_U57"/>
</dbReference>
<dbReference type="Proteomes" id="UP001305702">
    <property type="component" value="Chromosome"/>
</dbReference>
<proteinExistence type="predicted"/>
<name>A0AA96LCX3_9BACL</name>
<reference evidence="1 2" key="1">
    <citation type="submission" date="2022-02" db="EMBL/GenBank/DDBJ databases">
        <title>Paenibacillus sp. MBLB1776 Whole Genome Shotgun Sequencing.</title>
        <authorList>
            <person name="Hwang C.Y."/>
            <person name="Cho E.-S."/>
            <person name="Seo M.-J."/>
        </authorList>
    </citation>
    <scope>NUCLEOTIDE SEQUENCE [LARGE SCALE GENOMIC DNA]</scope>
    <source>
        <strain evidence="1 2">MBLB1776</strain>
    </source>
</reference>
<dbReference type="RefSeq" id="WP_315605442.1">
    <property type="nucleotide sequence ID" value="NZ_CP130318.1"/>
</dbReference>